<organism evidence="9 10">
    <name type="scientific">Rhizorhapis suberifaciens</name>
    <name type="common">corky root of lettuce</name>
    <dbReference type="NCBI Taxonomy" id="13656"/>
    <lineage>
        <taxon>Bacteria</taxon>
        <taxon>Pseudomonadati</taxon>
        <taxon>Pseudomonadota</taxon>
        <taxon>Alphaproteobacteria</taxon>
        <taxon>Sphingomonadales</taxon>
        <taxon>Sphingomonadaceae</taxon>
        <taxon>Rhizorhapis</taxon>
    </lineage>
</organism>
<dbReference type="RefSeq" id="WP_184474041.1">
    <property type="nucleotide sequence ID" value="NZ_JACHOV010000002.1"/>
</dbReference>
<dbReference type="AlphaFoldDB" id="A0A840HRJ3"/>
<keyword evidence="6 8" id="KW-0503">Monooxygenase</keyword>
<evidence type="ECO:0000256" key="2">
    <source>
        <dbReference type="ARBA" id="ARBA00022617"/>
    </source>
</evidence>
<dbReference type="PANTHER" id="PTHR46696">
    <property type="entry name" value="P450, PUTATIVE (EUROFUNG)-RELATED"/>
    <property type="match status" value="1"/>
</dbReference>
<gene>
    <name evidence="9" type="ORF">HNQ99_000452</name>
</gene>
<dbReference type="InterPro" id="IPR001128">
    <property type="entry name" value="Cyt_P450"/>
</dbReference>
<dbReference type="InterPro" id="IPR017972">
    <property type="entry name" value="Cyt_P450_CS"/>
</dbReference>
<evidence type="ECO:0000256" key="8">
    <source>
        <dbReference type="RuleBase" id="RU000461"/>
    </source>
</evidence>
<dbReference type="InterPro" id="IPR002397">
    <property type="entry name" value="Cyt_P450_B"/>
</dbReference>
<dbReference type="EMBL" id="JACHOV010000002">
    <property type="protein sequence ID" value="MBB4640164.1"/>
    <property type="molecule type" value="Genomic_DNA"/>
</dbReference>
<keyword evidence="4 8" id="KW-0560">Oxidoreductase</keyword>
<dbReference type="Gene3D" id="1.10.630.10">
    <property type="entry name" value="Cytochrome P450"/>
    <property type="match status" value="1"/>
</dbReference>
<dbReference type="Proteomes" id="UP000575068">
    <property type="component" value="Unassembled WGS sequence"/>
</dbReference>
<dbReference type="PRINTS" id="PR00359">
    <property type="entry name" value="BP450"/>
</dbReference>
<dbReference type="GO" id="GO:0036199">
    <property type="term" value="F:cholest-4-en-3-one 26-monooxygenase activity"/>
    <property type="evidence" value="ECO:0007669"/>
    <property type="project" value="TreeGrafter"/>
</dbReference>
<comment type="function">
    <text evidence="7">Cytochromes P450 are a group of heme-thiolate monooxygenases. They oxidize a variety of structurally unrelated compounds, including steroids, fatty acids, and xenobiotics.</text>
</comment>
<dbReference type="GO" id="GO:0020037">
    <property type="term" value="F:heme binding"/>
    <property type="evidence" value="ECO:0007669"/>
    <property type="project" value="InterPro"/>
</dbReference>
<evidence type="ECO:0000256" key="4">
    <source>
        <dbReference type="ARBA" id="ARBA00023002"/>
    </source>
</evidence>
<evidence type="ECO:0000313" key="10">
    <source>
        <dbReference type="Proteomes" id="UP000575068"/>
    </source>
</evidence>
<dbReference type="FunFam" id="1.10.630.10:FF:000018">
    <property type="entry name" value="Cytochrome P450 monooxygenase"/>
    <property type="match status" value="1"/>
</dbReference>
<evidence type="ECO:0000256" key="6">
    <source>
        <dbReference type="ARBA" id="ARBA00023033"/>
    </source>
</evidence>
<evidence type="ECO:0000256" key="3">
    <source>
        <dbReference type="ARBA" id="ARBA00022723"/>
    </source>
</evidence>
<evidence type="ECO:0000256" key="1">
    <source>
        <dbReference type="ARBA" id="ARBA00010617"/>
    </source>
</evidence>
<dbReference type="CDD" id="cd11033">
    <property type="entry name" value="CYP142-like"/>
    <property type="match status" value="1"/>
</dbReference>
<evidence type="ECO:0000313" key="9">
    <source>
        <dbReference type="EMBL" id="MBB4640164.1"/>
    </source>
</evidence>
<dbReference type="PROSITE" id="PS00086">
    <property type="entry name" value="CYTOCHROME_P450"/>
    <property type="match status" value="1"/>
</dbReference>
<keyword evidence="2 8" id="KW-0349">Heme</keyword>
<keyword evidence="5 8" id="KW-0408">Iron</keyword>
<dbReference type="Pfam" id="PF00067">
    <property type="entry name" value="p450"/>
    <property type="match status" value="1"/>
</dbReference>
<dbReference type="SUPFAM" id="SSF48264">
    <property type="entry name" value="Cytochrome P450"/>
    <property type="match status" value="1"/>
</dbReference>
<dbReference type="PANTHER" id="PTHR46696:SF4">
    <property type="entry name" value="BIOTIN BIOSYNTHESIS CYTOCHROME P450"/>
    <property type="match status" value="1"/>
</dbReference>
<comment type="similarity">
    <text evidence="1 8">Belongs to the cytochrome P450 family.</text>
</comment>
<evidence type="ECO:0000256" key="5">
    <source>
        <dbReference type="ARBA" id="ARBA00023004"/>
    </source>
</evidence>
<proteinExistence type="inferred from homology"/>
<name>A0A840HRJ3_9SPHN</name>
<sequence>MAQWQELDDNLTTSAYFTTGKFYEDFRRLRSEDPVHWTNGCNGVKPFWSITRYADCVTVLEDPHAFSSEYGGIMPLTAEEPTPEQREALGFDSMATFLDPPRHLPLRQPFNKHFSVPAIARLRNAVQSIVDQLLSDVLPRGECDLVDDIAGPLPALVVCEMMGIPREDWDKVRYYCTAFMGAQDPENQIDGDRVKTQRTMIKALFDYMFDLAMQRRAKPTDDFTSLVSNMVLANGERMSERDVGWWCFSLVVAGLETTRGALSVGFLGLIENPEQAALLRSESSLAPQAAEEVVRWVSPSKHKFRVATRDYELHGKLIRKGDWVVPWLASANRDETIFENPNKLDITRSPNPHLGFSIGTHNCLGRHLTRMEMQLMLSAVVQHMPDLELAGEVSWLVSDNTSSLTKLPVRFTQKRSLAA</sequence>
<dbReference type="GO" id="GO:0008395">
    <property type="term" value="F:steroid hydroxylase activity"/>
    <property type="evidence" value="ECO:0007669"/>
    <property type="project" value="TreeGrafter"/>
</dbReference>
<keyword evidence="3 8" id="KW-0479">Metal-binding</keyword>
<protein>
    <submittedName>
        <fullName evidence="9">Cytochrome P450</fullName>
    </submittedName>
</protein>
<dbReference type="GO" id="GO:0005506">
    <property type="term" value="F:iron ion binding"/>
    <property type="evidence" value="ECO:0007669"/>
    <property type="project" value="InterPro"/>
</dbReference>
<dbReference type="InterPro" id="IPR036396">
    <property type="entry name" value="Cyt_P450_sf"/>
</dbReference>
<accession>A0A840HRJ3</accession>
<reference evidence="9 10" key="1">
    <citation type="submission" date="2020-08" db="EMBL/GenBank/DDBJ databases">
        <title>Genomic Encyclopedia of Type Strains, Phase IV (KMG-IV): sequencing the most valuable type-strain genomes for metagenomic binning, comparative biology and taxonomic classification.</title>
        <authorList>
            <person name="Goeker M."/>
        </authorList>
    </citation>
    <scope>NUCLEOTIDE SEQUENCE [LARGE SCALE GENOMIC DNA]</scope>
    <source>
        <strain evidence="9 10">DSM 7465</strain>
    </source>
</reference>
<comment type="caution">
    <text evidence="9">The sequence shown here is derived from an EMBL/GenBank/DDBJ whole genome shotgun (WGS) entry which is preliminary data.</text>
</comment>
<keyword evidence="10" id="KW-1185">Reference proteome</keyword>
<dbReference type="GO" id="GO:0006707">
    <property type="term" value="P:cholesterol catabolic process"/>
    <property type="evidence" value="ECO:0007669"/>
    <property type="project" value="TreeGrafter"/>
</dbReference>
<evidence type="ECO:0000256" key="7">
    <source>
        <dbReference type="ARBA" id="ARBA00043906"/>
    </source>
</evidence>